<keyword evidence="3" id="KW-0863">Zinc-finger</keyword>
<dbReference type="PANTHER" id="PTHR24394:SF29">
    <property type="entry name" value="MYONEURIN"/>
    <property type="match status" value="1"/>
</dbReference>
<evidence type="ECO:0000256" key="3">
    <source>
        <dbReference type="ARBA" id="ARBA00022771"/>
    </source>
</evidence>
<feature type="non-terminal residue" evidence="8">
    <location>
        <position position="1"/>
    </location>
</feature>
<proteinExistence type="predicted"/>
<feature type="compositionally biased region" description="Low complexity" evidence="6">
    <location>
        <begin position="231"/>
        <end position="246"/>
    </location>
</feature>
<feature type="compositionally biased region" description="Basic and acidic residues" evidence="6">
    <location>
        <begin position="430"/>
        <end position="441"/>
    </location>
</feature>
<dbReference type="InterPro" id="IPR013087">
    <property type="entry name" value="Znf_C2H2_type"/>
</dbReference>
<gene>
    <name evidence="8" type="ORF">PFISCL1PPCAC_25707</name>
</gene>
<keyword evidence="4" id="KW-0862">Zinc</keyword>
<dbReference type="Proteomes" id="UP001432322">
    <property type="component" value="Unassembled WGS sequence"/>
</dbReference>
<dbReference type="EMBL" id="BTSY01000006">
    <property type="protein sequence ID" value="GMT34410.1"/>
    <property type="molecule type" value="Genomic_DNA"/>
</dbReference>
<evidence type="ECO:0000259" key="7">
    <source>
        <dbReference type="SMART" id="SM00355"/>
    </source>
</evidence>
<feature type="non-terminal residue" evidence="8">
    <location>
        <position position="449"/>
    </location>
</feature>
<evidence type="ECO:0000256" key="1">
    <source>
        <dbReference type="ARBA" id="ARBA00022723"/>
    </source>
</evidence>
<accession>A0AAV5WV07</accession>
<evidence type="ECO:0000256" key="6">
    <source>
        <dbReference type="SAM" id="MobiDB-lite"/>
    </source>
</evidence>
<dbReference type="Gene3D" id="3.30.160.60">
    <property type="entry name" value="Classic Zinc Finger"/>
    <property type="match status" value="1"/>
</dbReference>
<evidence type="ECO:0000256" key="2">
    <source>
        <dbReference type="ARBA" id="ARBA00022737"/>
    </source>
</evidence>
<keyword evidence="9" id="KW-1185">Reference proteome</keyword>
<dbReference type="GO" id="GO:0000981">
    <property type="term" value="F:DNA-binding transcription factor activity, RNA polymerase II-specific"/>
    <property type="evidence" value="ECO:0007669"/>
    <property type="project" value="TreeGrafter"/>
</dbReference>
<sequence>LYRVIMAAPSAEFLARSHIIADKYEEVLEYFRRCGGNWLGQLLKTMGLLLKANFDRDNSMKHRQDVLNNYKDFLADPQFKEVAIRDSAFAVCLSFAAMFGAVMEEMNERTAESMSVLFCPANRASLVDPKAATSGDKKVVTRRRTIARSNQASAKAASQKELRMASVPRELPSEATEVADVAAMLLNNIPTAQPKSRQGAKARGEKRKASAVGEENEETKKAEKKERRRSTSATKSAATKTAAAAVAKEETTVAAPSIIDPLIEECFECGKVIKHAQMKIHLKTHDAQRKEVTDNDGALYSADEEPLVVKAPAKKAKKTKDDSMLEQSSMGEEEDEEPSKQLSEWMADALTTPVDCFKCKKAHASFKTLSNHLYRAHQGICREHYIFQCTGCDKRFRSSSGAVRHVQIALASNQIECKNKLRYAVEPPWKEPKKETKKEEEVAVAVPKT</sequence>
<comment type="caution">
    <text evidence="8">The sequence shown here is derived from an EMBL/GenBank/DDBJ whole genome shotgun (WGS) entry which is preliminary data.</text>
</comment>
<feature type="domain" description="C2H2-type" evidence="7">
    <location>
        <begin position="354"/>
        <end position="377"/>
    </location>
</feature>
<name>A0AAV5WV07_9BILA</name>
<feature type="region of interest" description="Disordered" evidence="6">
    <location>
        <begin position="313"/>
        <end position="339"/>
    </location>
</feature>
<organism evidence="8 9">
    <name type="scientific">Pristionchus fissidentatus</name>
    <dbReference type="NCBI Taxonomy" id="1538716"/>
    <lineage>
        <taxon>Eukaryota</taxon>
        <taxon>Metazoa</taxon>
        <taxon>Ecdysozoa</taxon>
        <taxon>Nematoda</taxon>
        <taxon>Chromadorea</taxon>
        <taxon>Rhabditida</taxon>
        <taxon>Rhabditina</taxon>
        <taxon>Diplogasteromorpha</taxon>
        <taxon>Diplogasteroidea</taxon>
        <taxon>Neodiplogasteridae</taxon>
        <taxon>Pristionchus</taxon>
    </lineage>
</organism>
<feature type="domain" description="C2H2-type" evidence="7">
    <location>
        <begin position="264"/>
        <end position="285"/>
    </location>
</feature>
<evidence type="ECO:0000313" key="8">
    <source>
        <dbReference type="EMBL" id="GMT34410.1"/>
    </source>
</evidence>
<dbReference type="AlphaFoldDB" id="A0AAV5WV07"/>
<dbReference type="GO" id="GO:0008270">
    <property type="term" value="F:zinc ion binding"/>
    <property type="evidence" value="ECO:0007669"/>
    <property type="project" value="UniProtKB-KW"/>
</dbReference>
<protein>
    <recommendedName>
        <fullName evidence="7">C2H2-type domain-containing protein</fullName>
    </recommendedName>
</protein>
<evidence type="ECO:0000313" key="9">
    <source>
        <dbReference type="Proteomes" id="UP001432322"/>
    </source>
</evidence>
<evidence type="ECO:0000256" key="5">
    <source>
        <dbReference type="ARBA" id="ARBA00023242"/>
    </source>
</evidence>
<feature type="region of interest" description="Disordered" evidence="6">
    <location>
        <begin position="430"/>
        <end position="449"/>
    </location>
</feature>
<feature type="domain" description="C2H2-type" evidence="7">
    <location>
        <begin position="387"/>
        <end position="407"/>
    </location>
</feature>
<keyword evidence="1" id="KW-0479">Metal-binding</keyword>
<reference evidence="8" key="1">
    <citation type="submission" date="2023-10" db="EMBL/GenBank/DDBJ databases">
        <title>Genome assembly of Pristionchus species.</title>
        <authorList>
            <person name="Yoshida K."/>
            <person name="Sommer R.J."/>
        </authorList>
    </citation>
    <scope>NUCLEOTIDE SEQUENCE</scope>
    <source>
        <strain evidence="8">RS5133</strain>
    </source>
</reference>
<keyword evidence="5" id="KW-0539">Nucleus</keyword>
<dbReference type="PANTHER" id="PTHR24394">
    <property type="entry name" value="ZINC FINGER PROTEIN"/>
    <property type="match status" value="1"/>
</dbReference>
<dbReference type="GO" id="GO:0005634">
    <property type="term" value="C:nucleus"/>
    <property type="evidence" value="ECO:0007669"/>
    <property type="project" value="TreeGrafter"/>
</dbReference>
<dbReference type="SMART" id="SM00355">
    <property type="entry name" value="ZnF_C2H2"/>
    <property type="match status" value="3"/>
</dbReference>
<keyword evidence="2" id="KW-0677">Repeat</keyword>
<evidence type="ECO:0000256" key="4">
    <source>
        <dbReference type="ARBA" id="ARBA00022833"/>
    </source>
</evidence>
<feature type="region of interest" description="Disordered" evidence="6">
    <location>
        <begin position="189"/>
        <end position="251"/>
    </location>
</feature>